<dbReference type="Pfam" id="PF09130">
    <property type="entry name" value="DUF1932"/>
    <property type="match status" value="1"/>
</dbReference>
<comment type="caution">
    <text evidence="3">The sequence shown here is derived from an EMBL/GenBank/DDBJ whole genome shotgun (WGS) entry which is preliminary data.</text>
</comment>
<protein>
    <submittedName>
        <fullName evidence="3">Dehydrogenase</fullName>
    </submittedName>
</protein>
<accession>A0A917MIJ3</accession>
<evidence type="ECO:0000259" key="2">
    <source>
        <dbReference type="Pfam" id="PF09130"/>
    </source>
</evidence>
<evidence type="ECO:0000259" key="1">
    <source>
        <dbReference type="Pfam" id="PF03446"/>
    </source>
</evidence>
<dbReference type="InterPro" id="IPR008927">
    <property type="entry name" value="6-PGluconate_DH-like_C_sf"/>
</dbReference>
<dbReference type="SUPFAM" id="SSF48179">
    <property type="entry name" value="6-phosphogluconate dehydrogenase C-terminal domain-like"/>
    <property type="match status" value="1"/>
</dbReference>
<sequence>MGLSVSFIGYGEVGSTFSRDLLRNGVGRILAYDILLDDPARLAAMLERMTHDGVTPADTLANAAGAGDVVFSAVTADAVEEVARAAAPFLRPGQIFLDLNSASPSTKRRAAEIVQAGGADYVEGAVMAPVAEPRLAVSILGGGPAAERAAALLNPLGMNIRPVAVEHGRASAMKLCRSIMIKGLEALIIDCADASAAWRVQDEVFSSLGQSFPSIDWPALAVTMRARVERHGVRRAAEMREAGEMLAALGLEPGLCQAVAERHEQVAKR</sequence>
<organism evidence="3 4">
    <name type="scientific">Alsobacter metallidurans</name>
    <dbReference type="NCBI Taxonomy" id="340221"/>
    <lineage>
        <taxon>Bacteria</taxon>
        <taxon>Pseudomonadati</taxon>
        <taxon>Pseudomonadota</taxon>
        <taxon>Alphaproteobacteria</taxon>
        <taxon>Hyphomicrobiales</taxon>
        <taxon>Alsobacteraceae</taxon>
        <taxon>Alsobacter</taxon>
    </lineage>
</organism>
<proteinExistence type="predicted"/>
<name>A0A917MIJ3_9HYPH</name>
<evidence type="ECO:0000313" key="4">
    <source>
        <dbReference type="Proteomes" id="UP000603912"/>
    </source>
</evidence>
<dbReference type="Gene3D" id="1.10.1040.10">
    <property type="entry name" value="N-(1-d-carboxylethyl)-l-norvaline Dehydrogenase, domain 2"/>
    <property type="match status" value="1"/>
</dbReference>
<dbReference type="SUPFAM" id="SSF51735">
    <property type="entry name" value="NAD(P)-binding Rossmann-fold domains"/>
    <property type="match status" value="1"/>
</dbReference>
<dbReference type="GO" id="GO:0050661">
    <property type="term" value="F:NADP binding"/>
    <property type="evidence" value="ECO:0007669"/>
    <property type="project" value="InterPro"/>
</dbReference>
<dbReference type="InterPro" id="IPR013328">
    <property type="entry name" value="6PGD_dom2"/>
</dbReference>
<dbReference type="PANTHER" id="PTHR43580">
    <property type="entry name" value="OXIDOREDUCTASE GLYR1-RELATED"/>
    <property type="match status" value="1"/>
</dbReference>
<feature type="domain" description="Phosphogluconate dehydrogenase NAD-binding putative C-terminal" evidence="2">
    <location>
        <begin position="200"/>
        <end position="266"/>
    </location>
</feature>
<feature type="domain" description="6-phosphogluconate dehydrogenase NADP-binding" evidence="1">
    <location>
        <begin position="5"/>
        <end position="158"/>
    </location>
</feature>
<evidence type="ECO:0000313" key="3">
    <source>
        <dbReference type="EMBL" id="GGH20820.1"/>
    </source>
</evidence>
<dbReference type="InterPro" id="IPR036291">
    <property type="entry name" value="NAD(P)-bd_dom_sf"/>
</dbReference>
<gene>
    <name evidence="3" type="ORF">GCM10007036_24640</name>
</gene>
<dbReference type="Gene3D" id="3.40.50.720">
    <property type="entry name" value="NAD(P)-binding Rossmann-like Domain"/>
    <property type="match status" value="1"/>
</dbReference>
<reference evidence="3" key="2">
    <citation type="submission" date="2020-09" db="EMBL/GenBank/DDBJ databases">
        <authorList>
            <person name="Sun Q."/>
            <person name="Zhou Y."/>
        </authorList>
    </citation>
    <scope>NUCLEOTIDE SEQUENCE</scope>
    <source>
        <strain evidence="3">CGMCC 1.12214</strain>
    </source>
</reference>
<dbReference type="InterPro" id="IPR051265">
    <property type="entry name" value="HIBADH-related_NP60_sf"/>
</dbReference>
<dbReference type="InterPro" id="IPR015814">
    <property type="entry name" value="Pgluconate_DH_NAD-bd_C"/>
</dbReference>
<keyword evidence="4" id="KW-1185">Reference proteome</keyword>
<dbReference type="AlphaFoldDB" id="A0A917MIJ3"/>
<dbReference type="InterPro" id="IPR006115">
    <property type="entry name" value="6PGDH_NADP-bd"/>
</dbReference>
<reference evidence="3" key="1">
    <citation type="journal article" date="2014" name="Int. J. Syst. Evol. Microbiol.">
        <title>Complete genome sequence of Corynebacterium casei LMG S-19264T (=DSM 44701T), isolated from a smear-ripened cheese.</title>
        <authorList>
            <consortium name="US DOE Joint Genome Institute (JGI-PGF)"/>
            <person name="Walter F."/>
            <person name="Albersmeier A."/>
            <person name="Kalinowski J."/>
            <person name="Ruckert C."/>
        </authorList>
    </citation>
    <scope>NUCLEOTIDE SEQUENCE</scope>
    <source>
        <strain evidence="3">CGMCC 1.12214</strain>
    </source>
</reference>
<dbReference type="PANTHER" id="PTHR43580:SF2">
    <property type="entry name" value="CYTOKINE-LIKE NUCLEAR FACTOR N-PAC"/>
    <property type="match status" value="1"/>
</dbReference>
<dbReference type="Pfam" id="PF03446">
    <property type="entry name" value="NAD_binding_2"/>
    <property type="match status" value="1"/>
</dbReference>
<dbReference type="Proteomes" id="UP000603912">
    <property type="component" value="Unassembled WGS sequence"/>
</dbReference>
<dbReference type="EMBL" id="BMES01000002">
    <property type="protein sequence ID" value="GGH20820.1"/>
    <property type="molecule type" value="Genomic_DNA"/>
</dbReference>
<dbReference type="RefSeq" id="WP_188518067.1">
    <property type="nucleotide sequence ID" value="NZ_BMES01000002.1"/>
</dbReference>